<sequence length="178" mass="19173">MTDLASRTSLLALNASIEAARAGNEGQGFAVVAAEVKKLAEQSSISSLEINRFVERIQMDIHGLTSTMQAEMKTVLEGITAARSAEEAFQDIEKSVSLLNDRIIEIRESAGKLNHHADGMDHNIGKIMDMNQVTAEGTQSVSAAAEEQLASIEVMAGSVEMLKMMSSELKNQMSGFKV</sequence>
<dbReference type="PANTHER" id="PTHR32089:SF112">
    <property type="entry name" value="LYSOZYME-LIKE PROTEIN-RELATED"/>
    <property type="match status" value="1"/>
</dbReference>
<dbReference type="Proteomes" id="UP000565468">
    <property type="component" value="Unassembled WGS sequence"/>
</dbReference>
<feature type="domain" description="Methyl-accepting transducer" evidence="3">
    <location>
        <begin position="1"/>
        <end position="163"/>
    </location>
</feature>
<dbReference type="GO" id="GO:0016020">
    <property type="term" value="C:membrane"/>
    <property type="evidence" value="ECO:0007669"/>
    <property type="project" value="InterPro"/>
</dbReference>
<dbReference type="InterPro" id="IPR004089">
    <property type="entry name" value="MCPsignal_dom"/>
</dbReference>
<dbReference type="AlphaFoldDB" id="A0A848M8B5"/>
<dbReference type="SMART" id="SM00283">
    <property type="entry name" value="MA"/>
    <property type="match status" value="1"/>
</dbReference>
<dbReference type="RefSeq" id="WP_169505388.1">
    <property type="nucleotide sequence ID" value="NZ_JABBPN010000010.1"/>
</dbReference>
<evidence type="ECO:0000259" key="3">
    <source>
        <dbReference type="PROSITE" id="PS50111"/>
    </source>
</evidence>
<evidence type="ECO:0000313" key="5">
    <source>
        <dbReference type="Proteomes" id="UP000565468"/>
    </source>
</evidence>
<gene>
    <name evidence="4" type="ORF">HII30_12075</name>
</gene>
<reference evidence="4 5" key="1">
    <citation type="submission" date="2020-04" db="EMBL/GenBank/DDBJ databases">
        <title>Paenibacillus algicola sp. nov., a novel marine bacterium producing alginate lyase.</title>
        <authorList>
            <person name="Huang H."/>
        </authorList>
    </citation>
    <scope>NUCLEOTIDE SEQUENCE [LARGE SCALE GENOMIC DNA]</scope>
    <source>
        <strain evidence="4 5">L7-75</strain>
    </source>
</reference>
<protein>
    <recommendedName>
        <fullName evidence="3">Methyl-accepting transducer domain-containing protein</fullName>
    </recommendedName>
</protein>
<dbReference type="Pfam" id="PF00015">
    <property type="entry name" value="MCPsignal"/>
    <property type="match status" value="1"/>
</dbReference>
<evidence type="ECO:0000256" key="2">
    <source>
        <dbReference type="PROSITE-ProRule" id="PRU00284"/>
    </source>
</evidence>
<keyword evidence="1 2" id="KW-0807">Transducer</keyword>
<proteinExistence type="predicted"/>
<comment type="caution">
    <text evidence="4">The sequence shown here is derived from an EMBL/GenBank/DDBJ whole genome shotgun (WGS) entry which is preliminary data.</text>
</comment>
<organism evidence="4 5">
    <name type="scientific">Paenibacillus lemnae</name>
    <dbReference type="NCBI Taxonomy" id="1330551"/>
    <lineage>
        <taxon>Bacteria</taxon>
        <taxon>Bacillati</taxon>
        <taxon>Bacillota</taxon>
        <taxon>Bacilli</taxon>
        <taxon>Bacillales</taxon>
        <taxon>Paenibacillaceae</taxon>
        <taxon>Paenibacillus</taxon>
    </lineage>
</organism>
<dbReference type="GO" id="GO:0007165">
    <property type="term" value="P:signal transduction"/>
    <property type="evidence" value="ECO:0007669"/>
    <property type="project" value="UniProtKB-KW"/>
</dbReference>
<dbReference type="PROSITE" id="PS50111">
    <property type="entry name" value="CHEMOTAXIS_TRANSDUC_2"/>
    <property type="match status" value="1"/>
</dbReference>
<dbReference type="EMBL" id="JABBPN010000010">
    <property type="protein sequence ID" value="NMO96509.1"/>
    <property type="molecule type" value="Genomic_DNA"/>
</dbReference>
<keyword evidence="5" id="KW-1185">Reference proteome</keyword>
<evidence type="ECO:0000313" key="4">
    <source>
        <dbReference type="EMBL" id="NMO96509.1"/>
    </source>
</evidence>
<dbReference type="SUPFAM" id="SSF58104">
    <property type="entry name" value="Methyl-accepting chemotaxis protein (MCP) signaling domain"/>
    <property type="match status" value="1"/>
</dbReference>
<evidence type="ECO:0000256" key="1">
    <source>
        <dbReference type="ARBA" id="ARBA00023224"/>
    </source>
</evidence>
<dbReference type="Gene3D" id="1.10.287.950">
    <property type="entry name" value="Methyl-accepting chemotaxis protein"/>
    <property type="match status" value="1"/>
</dbReference>
<accession>A0A848M8B5</accession>
<dbReference type="PANTHER" id="PTHR32089">
    <property type="entry name" value="METHYL-ACCEPTING CHEMOTAXIS PROTEIN MCPB"/>
    <property type="match status" value="1"/>
</dbReference>
<name>A0A848M8B5_PAELE</name>